<gene>
    <name evidence="1" type="ORF">RRG08_030178</name>
</gene>
<proteinExistence type="predicted"/>
<protein>
    <submittedName>
        <fullName evidence="1">Uncharacterized protein</fullName>
    </submittedName>
</protein>
<name>A0AAE0ZS90_9GAST</name>
<dbReference type="EMBL" id="JAWDGP010003469">
    <property type="protein sequence ID" value="KAK3774096.1"/>
    <property type="molecule type" value="Genomic_DNA"/>
</dbReference>
<sequence length="87" mass="9905">MANHLITNFLKPGVINSEQDGQHRGVYPIIPLFCRTPTTPAAFSKPSQVFFLTCCFKQLTQEGNKMWKVSGIKEGRTTKNVYRKETE</sequence>
<organism evidence="1 2">
    <name type="scientific">Elysia crispata</name>
    <name type="common">lettuce slug</name>
    <dbReference type="NCBI Taxonomy" id="231223"/>
    <lineage>
        <taxon>Eukaryota</taxon>
        <taxon>Metazoa</taxon>
        <taxon>Spiralia</taxon>
        <taxon>Lophotrochozoa</taxon>
        <taxon>Mollusca</taxon>
        <taxon>Gastropoda</taxon>
        <taxon>Heterobranchia</taxon>
        <taxon>Euthyneura</taxon>
        <taxon>Panpulmonata</taxon>
        <taxon>Sacoglossa</taxon>
        <taxon>Placobranchoidea</taxon>
        <taxon>Plakobranchidae</taxon>
        <taxon>Elysia</taxon>
    </lineage>
</organism>
<evidence type="ECO:0000313" key="2">
    <source>
        <dbReference type="Proteomes" id="UP001283361"/>
    </source>
</evidence>
<reference evidence="1" key="1">
    <citation type="journal article" date="2023" name="G3 (Bethesda)">
        <title>A reference genome for the long-term kleptoplast-retaining sea slug Elysia crispata morphotype clarki.</title>
        <authorList>
            <person name="Eastman K.E."/>
            <person name="Pendleton A.L."/>
            <person name="Shaikh M.A."/>
            <person name="Suttiyut T."/>
            <person name="Ogas R."/>
            <person name="Tomko P."/>
            <person name="Gavelis G."/>
            <person name="Widhalm J.R."/>
            <person name="Wisecaver J.H."/>
        </authorList>
    </citation>
    <scope>NUCLEOTIDE SEQUENCE</scope>
    <source>
        <strain evidence="1">ECLA1</strain>
    </source>
</reference>
<accession>A0AAE0ZS90</accession>
<comment type="caution">
    <text evidence="1">The sequence shown here is derived from an EMBL/GenBank/DDBJ whole genome shotgun (WGS) entry which is preliminary data.</text>
</comment>
<keyword evidence="2" id="KW-1185">Reference proteome</keyword>
<dbReference type="AlphaFoldDB" id="A0AAE0ZS90"/>
<dbReference type="Proteomes" id="UP001283361">
    <property type="component" value="Unassembled WGS sequence"/>
</dbReference>
<evidence type="ECO:0000313" key="1">
    <source>
        <dbReference type="EMBL" id="KAK3774096.1"/>
    </source>
</evidence>